<dbReference type="GO" id="GO:0050808">
    <property type="term" value="P:synapse organization"/>
    <property type="evidence" value="ECO:0007669"/>
    <property type="project" value="TreeGrafter"/>
</dbReference>
<dbReference type="InterPro" id="IPR037448">
    <property type="entry name" value="Zig-8"/>
</dbReference>
<comment type="caution">
    <text evidence="2">The sequence shown here is derived from an EMBL/GenBank/DDBJ whole genome shotgun (WGS) entry which is preliminary data.</text>
</comment>
<reference evidence="2" key="1">
    <citation type="submission" date="2023-10" db="EMBL/GenBank/DDBJ databases">
        <title>Genome assemblies of two species of porcelain crab, Petrolisthes cinctipes and Petrolisthes manimaculis (Anomura: Porcellanidae).</title>
        <authorList>
            <person name="Angst P."/>
        </authorList>
    </citation>
    <scope>NUCLEOTIDE SEQUENCE</scope>
    <source>
        <strain evidence="2">PB745_01</strain>
        <tissue evidence="2">Gill</tissue>
    </source>
</reference>
<dbReference type="Proteomes" id="UP001286313">
    <property type="component" value="Unassembled WGS sequence"/>
</dbReference>
<feature type="domain" description="Ig-like" evidence="1">
    <location>
        <begin position="1"/>
        <end position="74"/>
    </location>
</feature>
<evidence type="ECO:0000313" key="3">
    <source>
        <dbReference type="Proteomes" id="UP001286313"/>
    </source>
</evidence>
<dbReference type="EMBL" id="JAWQEG010003645">
    <property type="protein sequence ID" value="KAK3865187.1"/>
    <property type="molecule type" value="Genomic_DNA"/>
</dbReference>
<accession>A0AAE1F1I1</accession>
<keyword evidence="3" id="KW-1185">Reference proteome</keyword>
<evidence type="ECO:0000259" key="1">
    <source>
        <dbReference type="PROSITE" id="PS50835"/>
    </source>
</evidence>
<evidence type="ECO:0000313" key="2">
    <source>
        <dbReference type="EMBL" id="KAK3865187.1"/>
    </source>
</evidence>
<sequence length="120" mass="12521">MWEAKGKVGLGTEGIGGEQSEIRREKCVWMDTGNVETTGGRLGPVSRLRVKAASPSDSGNYSCSAPDADTATVLIQVLDGESSAAMQHSTNSSSSTRVVHPTVSTIISLISLSLVLGIRC</sequence>
<dbReference type="GO" id="GO:0032589">
    <property type="term" value="C:neuron projection membrane"/>
    <property type="evidence" value="ECO:0007669"/>
    <property type="project" value="TreeGrafter"/>
</dbReference>
<proteinExistence type="predicted"/>
<organism evidence="2 3">
    <name type="scientific">Petrolisthes cinctipes</name>
    <name type="common">Flat porcelain crab</name>
    <dbReference type="NCBI Taxonomy" id="88211"/>
    <lineage>
        <taxon>Eukaryota</taxon>
        <taxon>Metazoa</taxon>
        <taxon>Ecdysozoa</taxon>
        <taxon>Arthropoda</taxon>
        <taxon>Crustacea</taxon>
        <taxon>Multicrustacea</taxon>
        <taxon>Malacostraca</taxon>
        <taxon>Eumalacostraca</taxon>
        <taxon>Eucarida</taxon>
        <taxon>Decapoda</taxon>
        <taxon>Pleocyemata</taxon>
        <taxon>Anomura</taxon>
        <taxon>Galatheoidea</taxon>
        <taxon>Porcellanidae</taxon>
        <taxon>Petrolisthes</taxon>
    </lineage>
</organism>
<dbReference type="PANTHER" id="PTHR23279:SF36">
    <property type="entry name" value="DEFECTIVE PROBOSCIS EXTENSION RESPONSE 9, ISOFORM A"/>
    <property type="match status" value="1"/>
</dbReference>
<dbReference type="SUPFAM" id="SSF48726">
    <property type="entry name" value="Immunoglobulin"/>
    <property type="match status" value="1"/>
</dbReference>
<dbReference type="InterPro" id="IPR007110">
    <property type="entry name" value="Ig-like_dom"/>
</dbReference>
<name>A0AAE1F1I1_PETCI</name>
<dbReference type="PROSITE" id="PS50835">
    <property type="entry name" value="IG_LIKE"/>
    <property type="match status" value="1"/>
</dbReference>
<dbReference type="PANTHER" id="PTHR23279">
    <property type="entry name" value="DEFECTIVE PROBOSCIS EXTENSION RESPONSE DPR -RELATED"/>
    <property type="match status" value="1"/>
</dbReference>
<dbReference type="AlphaFoldDB" id="A0AAE1F1I1"/>
<dbReference type="InterPro" id="IPR036179">
    <property type="entry name" value="Ig-like_dom_sf"/>
</dbReference>
<protein>
    <recommendedName>
        <fullName evidence="1">Ig-like domain-containing protein</fullName>
    </recommendedName>
</protein>
<gene>
    <name evidence="2" type="ORF">Pcinc_029190</name>
</gene>